<evidence type="ECO:0000313" key="3">
    <source>
        <dbReference type="Proteomes" id="UP001190700"/>
    </source>
</evidence>
<keyword evidence="1" id="KW-0812">Transmembrane</keyword>
<dbReference type="AlphaFoldDB" id="A0AAE0KVY9"/>
<feature type="transmembrane region" description="Helical" evidence="1">
    <location>
        <begin position="12"/>
        <end position="30"/>
    </location>
</feature>
<comment type="caution">
    <text evidence="2">The sequence shown here is derived from an EMBL/GenBank/DDBJ whole genome shotgun (WGS) entry which is preliminary data.</text>
</comment>
<gene>
    <name evidence="2" type="ORF">CYMTET_28374</name>
</gene>
<organism evidence="2 3">
    <name type="scientific">Cymbomonas tetramitiformis</name>
    <dbReference type="NCBI Taxonomy" id="36881"/>
    <lineage>
        <taxon>Eukaryota</taxon>
        <taxon>Viridiplantae</taxon>
        <taxon>Chlorophyta</taxon>
        <taxon>Pyramimonadophyceae</taxon>
        <taxon>Pyramimonadales</taxon>
        <taxon>Pyramimonadaceae</taxon>
        <taxon>Cymbomonas</taxon>
    </lineage>
</organism>
<evidence type="ECO:0000313" key="2">
    <source>
        <dbReference type="EMBL" id="KAK3262788.1"/>
    </source>
</evidence>
<accession>A0AAE0KVY9</accession>
<keyword evidence="3" id="KW-1185">Reference proteome</keyword>
<reference evidence="2 3" key="1">
    <citation type="journal article" date="2015" name="Genome Biol. Evol.">
        <title>Comparative Genomics of a Bacterivorous Green Alga Reveals Evolutionary Causalities and Consequences of Phago-Mixotrophic Mode of Nutrition.</title>
        <authorList>
            <person name="Burns J.A."/>
            <person name="Paasch A."/>
            <person name="Narechania A."/>
            <person name="Kim E."/>
        </authorList>
    </citation>
    <scope>NUCLEOTIDE SEQUENCE [LARGE SCALE GENOMIC DNA]</scope>
    <source>
        <strain evidence="2 3">PLY_AMNH</strain>
    </source>
</reference>
<dbReference type="EMBL" id="LGRX02015948">
    <property type="protein sequence ID" value="KAK3262788.1"/>
    <property type="molecule type" value="Genomic_DNA"/>
</dbReference>
<evidence type="ECO:0000256" key="1">
    <source>
        <dbReference type="SAM" id="Phobius"/>
    </source>
</evidence>
<dbReference type="Proteomes" id="UP001190700">
    <property type="component" value="Unassembled WGS sequence"/>
</dbReference>
<sequence>EEPRDPALSMSVILHALLADAFALSGFAAMPQGDFELMLRCLLPDGCIENNGDGLHAYTQLVSGMQLIVHELCMHYFIATGILVSTDE</sequence>
<keyword evidence="1" id="KW-0472">Membrane</keyword>
<feature type="non-terminal residue" evidence="2">
    <location>
        <position position="1"/>
    </location>
</feature>
<keyword evidence="1" id="KW-1133">Transmembrane helix</keyword>
<protein>
    <submittedName>
        <fullName evidence="2">Uncharacterized protein</fullName>
    </submittedName>
</protein>
<name>A0AAE0KVY9_9CHLO</name>
<proteinExistence type="predicted"/>